<evidence type="ECO:0000256" key="2">
    <source>
        <dbReference type="ARBA" id="ARBA00022475"/>
    </source>
</evidence>
<keyword evidence="2" id="KW-1003">Cell membrane</keyword>
<keyword evidence="8" id="KW-0249">Electron transport</keyword>
<feature type="coiled-coil region" evidence="12">
    <location>
        <begin position="158"/>
        <end position="223"/>
    </location>
</feature>
<feature type="domain" description="4Fe-4S ferredoxin-type" evidence="13">
    <location>
        <begin position="84"/>
        <end position="113"/>
    </location>
</feature>
<dbReference type="EMBL" id="VJOL01000020">
    <property type="protein sequence ID" value="TSE29790.1"/>
    <property type="molecule type" value="Genomic_DNA"/>
</dbReference>
<dbReference type="GO" id="GO:0046872">
    <property type="term" value="F:metal ion binding"/>
    <property type="evidence" value="ECO:0007669"/>
    <property type="project" value="UniProtKB-KW"/>
</dbReference>
<keyword evidence="10" id="KW-0411">Iron-sulfur</keyword>
<dbReference type="Gene3D" id="3.30.70.20">
    <property type="match status" value="1"/>
</dbReference>
<evidence type="ECO:0000256" key="7">
    <source>
        <dbReference type="ARBA" id="ARBA00022967"/>
    </source>
</evidence>
<dbReference type="NCBIfam" id="TIGR01944">
    <property type="entry name" value="rnfB"/>
    <property type="match status" value="1"/>
</dbReference>
<dbReference type="PROSITE" id="PS00198">
    <property type="entry name" value="4FE4S_FER_1"/>
    <property type="match status" value="1"/>
</dbReference>
<reference evidence="15 16" key="1">
    <citation type="submission" date="2019-07" db="EMBL/GenBank/DDBJ databases">
        <title>Tepidimonas thermarum AA-1 draft genome.</title>
        <authorList>
            <person name="Da Costa M.S."/>
            <person name="Froufe H.J.C."/>
            <person name="Egas C."/>
            <person name="Albuquerque L."/>
        </authorList>
    </citation>
    <scope>NUCLEOTIDE SEQUENCE [LARGE SCALE GENOMIC DNA]</scope>
    <source>
        <strain evidence="15 16">AA-1</strain>
    </source>
</reference>
<dbReference type="PROSITE" id="PS51656">
    <property type="entry name" value="4FE4S"/>
    <property type="match status" value="1"/>
</dbReference>
<keyword evidence="9" id="KW-0408">Iron</keyword>
<evidence type="ECO:0000259" key="13">
    <source>
        <dbReference type="PROSITE" id="PS51379"/>
    </source>
</evidence>
<evidence type="ECO:0000259" key="14">
    <source>
        <dbReference type="PROSITE" id="PS51656"/>
    </source>
</evidence>
<dbReference type="GO" id="GO:0009055">
    <property type="term" value="F:electron transfer activity"/>
    <property type="evidence" value="ECO:0007669"/>
    <property type="project" value="InterPro"/>
</dbReference>
<dbReference type="InterPro" id="IPR013087">
    <property type="entry name" value="Znf_C2H2_type"/>
</dbReference>
<proteinExistence type="predicted"/>
<dbReference type="InterPro" id="IPR017896">
    <property type="entry name" value="4Fe4S_Fe-S-bd"/>
</dbReference>
<evidence type="ECO:0000256" key="1">
    <source>
        <dbReference type="ARBA" id="ARBA00022448"/>
    </source>
</evidence>
<dbReference type="Proteomes" id="UP000318542">
    <property type="component" value="Unassembled WGS sequence"/>
</dbReference>
<keyword evidence="5" id="KW-0479">Metal-binding</keyword>
<evidence type="ECO:0000256" key="9">
    <source>
        <dbReference type="ARBA" id="ARBA00023004"/>
    </source>
</evidence>
<keyword evidence="3" id="KW-0004">4Fe-4S</keyword>
<keyword evidence="7" id="KW-1278">Translocase</keyword>
<keyword evidence="1" id="KW-0813">Transport</keyword>
<dbReference type="AlphaFoldDB" id="A0A554X1T0"/>
<dbReference type="InterPro" id="IPR017900">
    <property type="entry name" value="4Fe4S_Fe_S_CS"/>
</dbReference>
<dbReference type="InterPro" id="IPR007202">
    <property type="entry name" value="4Fe-4S_dom"/>
</dbReference>
<evidence type="ECO:0000313" key="15">
    <source>
        <dbReference type="EMBL" id="TSE29790.1"/>
    </source>
</evidence>
<dbReference type="Gene3D" id="1.10.15.40">
    <property type="entry name" value="Electron transport complex subunit B, putative Fe-S cluster"/>
    <property type="match status" value="1"/>
</dbReference>
<dbReference type="InterPro" id="IPR050294">
    <property type="entry name" value="RnfB_subfamily"/>
</dbReference>
<dbReference type="PANTHER" id="PTHR42859">
    <property type="entry name" value="OXIDOREDUCTASE"/>
    <property type="match status" value="1"/>
</dbReference>
<dbReference type="Pfam" id="PF14697">
    <property type="entry name" value="Fer4_21"/>
    <property type="match status" value="1"/>
</dbReference>
<evidence type="ECO:0000313" key="16">
    <source>
        <dbReference type="Proteomes" id="UP000318542"/>
    </source>
</evidence>
<dbReference type="NCBIfam" id="NF005415">
    <property type="entry name" value="PRK06991.1"/>
    <property type="match status" value="1"/>
</dbReference>
<feature type="domain" description="4Fe-4S ferredoxin-type" evidence="13">
    <location>
        <begin position="114"/>
        <end position="143"/>
    </location>
</feature>
<evidence type="ECO:0000256" key="10">
    <source>
        <dbReference type="ARBA" id="ARBA00023014"/>
    </source>
</evidence>
<evidence type="ECO:0000256" key="8">
    <source>
        <dbReference type="ARBA" id="ARBA00022982"/>
    </source>
</evidence>
<dbReference type="PROSITE" id="PS51379">
    <property type="entry name" value="4FE4S_FER_2"/>
    <property type="match status" value="2"/>
</dbReference>
<dbReference type="SUPFAM" id="SSF54862">
    <property type="entry name" value="4Fe-4S ferredoxins"/>
    <property type="match status" value="1"/>
</dbReference>
<evidence type="ECO:0000256" key="11">
    <source>
        <dbReference type="ARBA" id="ARBA00023136"/>
    </source>
</evidence>
<evidence type="ECO:0000256" key="3">
    <source>
        <dbReference type="ARBA" id="ARBA00022485"/>
    </source>
</evidence>
<dbReference type="PANTHER" id="PTHR42859:SF3">
    <property type="entry name" value="ION-TRANSLOCATING OXIDOREDUCTASE COMPLEX SUBUNIT B"/>
    <property type="match status" value="1"/>
</dbReference>
<sequence length="230" mass="24661">MSQRAEPDATAALAQRIDDALPQTQCTRCGYPDCHHYAEAVARGDADINQCPPGGEAGVRRLAALTGRPYQPLNPAHGTEGPLRVAVIDETWCIGCTLCLKACPTDAIVGAHKRMHTVIEAYCTGCDLCVPVCPVDCIAMVDVSDGRTGWAAWSPAQAQQARQRYQARQQRLARAADEHAERRLAQAEAKLADLAAHSKHTDAAVLERKRALVEAAIAKARAARAAAPRP</sequence>
<dbReference type="Pfam" id="PF04060">
    <property type="entry name" value="FeS"/>
    <property type="match status" value="1"/>
</dbReference>
<organism evidence="15 16">
    <name type="scientific">Tepidimonas thermarum</name>
    <dbReference type="NCBI Taxonomy" id="335431"/>
    <lineage>
        <taxon>Bacteria</taxon>
        <taxon>Pseudomonadati</taxon>
        <taxon>Pseudomonadota</taxon>
        <taxon>Betaproteobacteria</taxon>
        <taxon>Burkholderiales</taxon>
        <taxon>Tepidimonas</taxon>
    </lineage>
</organism>
<evidence type="ECO:0000256" key="4">
    <source>
        <dbReference type="ARBA" id="ARBA00022519"/>
    </source>
</evidence>
<evidence type="ECO:0000256" key="6">
    <source>
        <dbReference type="ARBA" id="ARBA00022737"/>
    </source>
</evidence>
<keyword evidence="16" id="KW-1185">Reference proteome</keyword>
<dbReference type="PROSITE" id="PS00028">
    <property type="entry name" value="ZINC_FINGER_C2H2_1"/>
    <property type="match status" value="1"/>
</dbReference>
<protein>
    <submittedName>
        <fullName evidence="15">Electron transport complex subunit RsxB</fullName>
    </submittedName>
</protein>
<accession>A0A554X1T0</accession>
<dbReference type="GO" id="GO:0051539">
    <property type="term" value="F:4 iron, 4 sulfur cluster binding"/>
    <property type="evidence" value="ECO:0007669"/>
    <property type="project" value="UniProtKB-KW"/>
</dbReference>
<feature type="domain" description="4Fe-4S" evidence="14">
    <location>
        <begin position="6"/>
        <end position="68"/>
    </location>
</feature>
<name>A0A554X1T0_9BURK</name>
<comment type="caution">
    <text evidence="15">The sequence shown here is derived from an EMBL/GenBank/DDBJ whole genome shotgun (WGS) entry which is preliminary data.</text>
</comment>
<evidence type="ECO:0000256" key="12">
    <source>
        <dbReference type="SAM" id="Coils"/>
    </source>
</evidence>
<dbReference type="RefSeq" id="WP_143902146.1">
    <property type="nucleotide sequence ID" value="NZ_VJOL01000020.1"/>
</dbReference>
<keyword evidence="11" id="KW-0472">Membrane</keyword>
<keyword evidence="12" id="KW-0175">Coiled coil</keyword>
<gene>
    <name evidence="15" type="primary">rsxB_2</name>
    <name evidence="15" type="ORF">Tther_01312</name>
</gene>
<dbReference type="OrthoDB" id="9789936at2"/>
<evidence type="ECO:0000256" key="5">
    <source>
        <dbReference type="ARBA" id="ARBA00022723"/>
    </source>
</evidence>
<keyword evidence="4" id="KW-0997">Cell inner membrane</keyword>
<dbReference type="InterPro" id="IPR010207">
    <property type="entry name" value="Elect_transpt_cplx_RnfB/RsxB"/>
</dbReference>
<keyword evidence="6" id="KW-0677">Repeat</keyword>